<keyword evidence="3" id="KW-1185">Reference proteome</keyword>
<accession>A0A1A6AVP0</accession>
<dbReference type="SUPFAM" id="SSF50939">
    <property type="entry name" value="Sialidases"/>
    <property type="match status" value="1"/>
</dbReference>
<evidence type="ECO:0000313" key="2">
    <source>
        <dbReference type="EMBL" id="OBR94103.1"/>
    </source>
</evidence>
<dbReference type="RefSeq" id="WP_065077958.1">
    <property type="nucleotide sequence ID" value="NZ_LROS01000015.1"/>
</dbReference>
<protein>
    <submittedName>
        <fullName evidence="2">Uncharacterized protein</fullName>
    </submittedName>
</protein>
<comment type="caution">
    <text evidence="2">The sequence shown here is derived from an EMBL/GenBank/DDBJ whole genome shotgun (WGS) entry which is preliminary data.</text>
</comment>
<dbReference type="InterPro" id="IPR036278">
    <property type="entry name" value="Sialidase_sf"/>
</dbReference>
<dbReference type="PATRIC" id="fig|1353534.3.peg.1675"/>
<sequence length="479" mass="56792">MRSKDKKSYILKRSNGVIWNISYNENREIVYRIFKENAWHTYNLITSNITQNFSAILLPNDIIYVLYQDMKGNINLLSEDETRWNEQQIIKNNNGKINDVYFQALLNQNEIHIIYSVLNKKTGITTIWHQILDKKNDLSSSKIIDTLKFNYDISFSLHTSKDKKILILYQKSVNNRHELGYKILNHESKNWSNFYSIDSSTFPYKYYSILKSKNTIHILYIKNDQNRNSLIYANGIGTDFKYNKLSESVNIDFCYLFIGYNQIWCSWTQDNKIFSNFSIDNGRSFSDDPFKDSLTFLDITKCIYSSNNQSYLDTFDFNELYTINKNPLEYLIISQIFSNSNDYKVNPYMTYFMDEISKKISAYQKMLNQKNNLILQLKYLLKQEKTKYLSYKSRCYNINEEYDNFNKTKDLLNENINFIQKSLIEKENKINELENASIEKEDAIINLKLQLKAVTSQLNLCKSKSNSSLLKRIFKNDKI</sequence>
<feature type="coiled-coil region" evidence="1">
    <location>
        <begin position="409"/>
        <end position="450"/>
    </location>
</feature>
<keyword evidence="1" id="KW-0175">Coiled coil</keyword>
<dbReference type="EMBL" id="LROS01000015">
    <property type="protein sequence ID" value="OBR94103.1"/>
    <property type="molecule type" value="Genomic_DNA"/>
</dbReference>
<dbReference type="Proteomes" id="UP000093954">
    <property type="component" value="Unassembled WGS sequence"/>
</dbReference>
<gene>
    <name evidence="2" type="ORF">CLRAG_16430</name>
</gene>
<proteinExistence type="predicted"/>
<name>A0A1A6AVP0_9CLOT</name>
<organism evidence="2 3">
    <name type="scientific">Clostridium ragsdalei P11</name>
    <dbReference type="NCBI Taxonomy" id="1353534"/>
    <lineage>
        <taxon>Bacteria</taxon>
        <taxon>Bacillati</taxon>
        <taxon>Bacillota</taxon>
        <taxon>Clostridia</taxon>
        <taxon>Eubacteriales</taxon>
        <taxon>Clostridiaceae</taxon>
        <taxon>Clostridium</taxon>
    </lineage>
</organism>
<dbReference type="AlphaFoldDB" id="A0A1A6AVP0"/>
<reference evidence="2 3" key="1">
    <citation type="journal article" date="2012" name="Front. Microbiol.">
        <title>Draft Genome Sequence of the Virulent Strain 01-B526 of the Fish Pathogen Aeromonas salmonicida.</title>
        <authorList>
            <person name="Charette S.J."/>
            <person name="Brochu F."/>
            <person name="Boyle B."/>
            <person name="Filion G."/>
            <person name="Tanaka K.H."/>
            <person name="Derome N."/>
        </authorList>
    </citation>
    <scope>NUCLEOTIDE SEQUENCE [LARGE SCALE GENOMIC DNA]</scope>
    <source>
        <strain evidence="2 3">P11</strain>
    </source>
</reference>
<evidence type="ECO:0000256" key="1">
    <source>
        <dbReference type="SAM" id="Coils"/>
    </source>
</evidence>
<evidence type="ECO:0000313" key="3">
    <source>
        <dbReference type="Proteomes" id="UP000093954"/>
    </source>
</evidence>